<dbReference type="GO" id="GO:0042602">
    <property type="term" value="F:riboflavin reductase (NADPH) activity"/>
    <property type="evidence" value="ECO:0007669"/>
    <property type="project" value="TreeGrafter"/>
</dbReference>
<dbReference type="PANTHER" id="PTHR30466:SF1">
    <property type="entry name" value="FMN REDUCTASE (NADH) RUTF"/>
    <property type="match status" value="1"/>
</dbReference>
<dbReference type="GO" id="GO:0006208">
    <property type="term" value="P:pyrimidine nucleobase catabolic process"/>
    <property type="evidence" value="ECO:0007669"/>
    <property type="project" value="TreeGrafter"/>
</dbReference>
<name>A0A370LBK6_9HYPH</name>
<dbReference type="OrthoDB" id="9789254at2"/>
<accession>A0A370LBK6</accession>
<dbReference type="SUPFAM" id="SSF50475">
    <property type="entry name" value="FMN-binding split barrel"/>
    <property type="match status" value="1"/>
</dbReference>
<keyword evidence="4" id="KW-1185">Reference proteome</keyword>
<dbReference type="EMBL" id="QQTP01000001">
    <property type="protein sequence ID" value="RDJ29354.1"/>
    <property type="molecule type" value="Genomic_DNA"/>
</dbReference>
<sequence>MTKLVQAEPRAIVAPGGPAFRQAMAQIASAVHVVTTLGPAGRAGMTATSVASVSDEPPTMLVCIEGASRTLAAIESSGSFCINTLSDTHEELAAIFAKRRNLDGEARFATADWITLATGAPVLAEALVSFDCRLIDVHLVATHRILIGEVVALGGTGLGGGLVYRRRGFGAV</sequence>
<organism evidence="3 4">
    <name type="scientific">Bosea caraganae</name>
    <dbReference type="NCBI Taxonomy" id="2763117"/>
    <lineage>
        <taxon>Bacteria</taxon>
        <taxon>Pseudomonadati</taxon>
        <taxon>Pseudomonadota</taxon>
        <taxon>Alphaproteobacteria</taxon>
        <taxon>Hyphomicrobiales</taxon>
        <taxon>Boseaceae</taxon>
        <taxon>Bosea</taxon>
    </lineage>
</organism>
<evidence type="ECO:0000313" key="3">
    <source>
        <dbReference type="EMBL" id="RDJ29354.1"/>
    </source>
</evidence>
<dbReference type="InterPro" id="IPR012349">
    <property type="entry name" value="Split_barrel_FMN-bd"/>
</dbReference>
<evidence type="ECO:0000256" key="1">
    <source>
        <dbReference type="ARBA" id="ARBA00023002"/>
    </source>
</evidence>
<dbReference type="PANTHER" id="PTHR30466">
    <property type="entry name" value="FLAVIN REDUCTASE"/>
    <property type="match status" value="1"/>
</dbReference>
<keyword evidence="1" id="KW-0560">Oxidoreductase</keyword>
<protein>
    <recommendedName>
        <fullName evidence="2">Flavin reductase like domain-containing protein</fullName>
    </recommendedName>
</protein>
<reference evidence="4" key="1">
    <citation type="submission" date="2018-07" db="EMBL/GenBank/DDBJ databases">
        <authorList>
            <person name="Safronova V.I."/>
            <person name="Chirak E.R."/>
            <person name="Sazanova A.L."/>
        </authorList>
    </citation>
    <scope>NUCLEOTIDE SEQUENCE [LARGE SCALE GENOMIC DNA]</scope>
    <source>
        <strain evidence="4">RCAM04685</strain>
    </source>
</reference>
<feature type="domain" description="Flavin reductase like" evidence="2">
    <location>
        <begin position="24"/>
        <end position="171"/>
    </location>
</feature>
<comment type="caution">
    <text evidence="3">The sequence shown here is derived from an EMBL/GenBank/DDBJ whole genome shotgun (WGS) entry which is preliminary data.</text>
</comment>
<dbReference type="SMART" id="SM00903">
    <property type="entry name" value="Flavin_Reduct"/>
    <property type="match status" value="1"/>
</dbReference>
<proteinExistence type="predicted"/>
<dbReference type="RefSeq" id="WP_114827472.1">
    <property type="nucleotide sequence ID" value="NZ_QQTO01000019.1"/>
</dbReference>
<evidence type="ECO:0000313" key="4">
    <source>
        <dbReference type="Proteomes" id="UP000255207"/>
    </source>
</evidence>
<dbReference type="InterPro" id="IPR002563">
    <property type="entry name" value="Flavin_Rdtase-like_dom"/>
</dbReference>
<dbReference type="InterPro" id="IPR050268">
    <property type="entry name" value="NADH-dep_flavin_reductase"/>
</dbReference>
<dbReference type="Pfam" id="PF01613">
    <property type="entry name" value="Flavin_Reduct"/>
    <property type="match status" value="1"/>
</dbReference>
<gene>
    <name evidence="3" type="ORF">DWE98_02010</name>
</gene>
<dbReference type="Proteomes" id="UP000255207">
    <property type="component" value="Unassembled WGS sequence"/>
</dbReference>
<evidence type="ECO:0000259" key="2">
    <source>
        <dbReference type="SMART" id="SM00903"/>
    </source>
</evidence>
<dbReference type="GO" id="GO:0010181">
    <property type="term" value="F:FMN binding"/>
    <property type="evidence" value="ECO:0007669"/>
    <property type="project" value="InterPro"/>
</dbReference>
<dbReference type="AlphaFoldDB" id="A0A370LBK6"/>
<dbReference type="Gene3D" id="2.30.110.10">
    <property type="entry name" value="Electron Transport, Fmn-binding Protein, Chain A"/>
    <property type="match status" value="1"/>
</dbReference>